<keyword evidence="2" id="KW-1185">Reference proteome</keyword>
<gene>
    <name evidence="1" type="ORF">CTRU02_207205</name>
</gene>
<protein>
    <submittedName>
        <fullName evidence="1">Acyl-protein thioesterase 1</fullName>
    </submittedName>
</protein>
<evidence type="ECO:0000313" key="2">
    <source>
        <dbReference type="Proteomes" id="UP000805649"/>
    </source>
</evidence>
<organism evidence="1 2">
    <name type="scientific">Colletotrichum truncatum</name>
    <name type="common">Anthracnose fungus</name>
    <name type="synonym">Colletotrichum capsici</name>
    <dbReference type="NCBI Taxonomy" id="5467"/>
    <lineage>
        <taxon>Eukaryota</taxon>
        <taxon>Fungi</taxon>
        <taxon>Dikarya</taxon>
        <taxon>Ascomycota</taxon>
        <taxon>Pezizomycotina</taxon>
        <taxon>Sordariomycetes</taxon>
        <taxon>Hypocreomycetidae</taxon>
        <taxon>Glomerellales</taxon>
        <taxon>Glomerellaceae</taxon>
        <taxon>Colletotrichum</taxon>
        <taxon>Colletotrichum truncatum species complex</taxon>
    </lineage>
</organism>
<evidence type="ECO:0000313" key="1">
    <source>
        <dbReference type="EMBL" id="KAL0937474.1"/>
    </source>
</evidence>
<name>A0ACC3Z084_COLTU</name>
<proteinExistence type="predicted"/>
<dbReference type="Proteomes" id="UP000805649">
    <property type="component" value="Unassembled WGS sequence"/>
</dbReference>
<dbReference type="EMBL" id="VUJX02000004">
    <property type="protein sequence ID" value="KAL0937474.1"/>
    <property type="molecule type" value="Genomic_DNA"/>
</dbReference>
<comment type="caution">
    <text evidence="1">The sequence shown here is derived from an EMBL/GenBank/DDBJ whole genome shotgun (WGS) entry which is preliminary data.</text>
</comment>
<reference evidence="1 2" key="1">
    <citation type="journal article" date="2020" name="Phytopathology">
        <title>Genome Sequence Resources of Colletotrichum truncatum, C. plurivorum, C. musicola, and C. sojae: Four Species Pathogenic to Soybean (Glycine max).</title>
        <authorList>
            <person name="Rogerio F."/>
            <person name="Boufleur T.R."/>
            <person name="Ciampi-Guillardi M."/>
            <person name="Sukno S.A."/>
            <person name="Thon M.R."/>
            <person name="Massola Junior N.S."/>
            <person name="Baroncelli R."/>
        </authorList>
    </citation>
    <scope>NUCLEOTIDE SEQUENCE [LARGE SCALE GENOMIC DNA]</scope>
    <source>
        <strain evidence="1 2">CMES1059</strain>
    </source>
</reference>
<sequence length="327" mass="35112">MLSIRGLVTTTLIILSTFSSFTLAEEQKPLSAADPDLNSDSHPSLASVAQDDLLFSLPVTTVVADMSSISRAAPLVFPAVGKHTATVIFAHGLSDTGNGWASAVENWRRRQRLNEVKFILPHAPQIPITANWGMRMPGWFDIVSRATIFDRHRLPPGSPSLTAALSQKTLDGTIEALRESEDEPGIRASAEYFHSLVQAEVDAGIPSERVVLGGFSQGGAMAIFSGLTGKHKIGGIVGLSCWLLLSNKFASIVPEDKPNQDTPVWLGHGDADPLVRPELGALSAEALKALGYKVTRTLYPGMGHSACLEELDEVEAFLLERLPATQN</sequence>
<accession>A0ACC3Z084</accession>